<dbReference type="InterPro" id="IPR010982">
    <property type="entry name" value="Lambda_DNA-bd_dom_sf"/>
</dbReference>
<proteinExistence type="predicted"/>
<accession>A0A3B0XXI2</accession>
<protein>
    <recommendedName>
        <fullName evidence="2">HTH cro/C1-type domain-containing protein</fullName>
    </recommendedName>
</protein>
<organism evidence="1">
    <name type="scientific">hydrothermal vent metagenome</name>
    <dbReference type="NCBI Taxonomy" id="652676"/>
    <lineage>
        <taxon>unclassified sequences</taxon>
        <taxon>metagenomes</taxon>
        <taxon>ecological metagenomes</taxon>
    </lineage>
</organism>
<dbReference type="AlphaFoldDB" id="A0A3B0XXI2"/>
<dbReference type="GO" id="GO:0003677">
    <property type="term" value="F:DNA binding"/>
    <property type="evidence" value="ECO:0007669"/>
    <property type="project" value="InterPro"/>
</dbReference>
<dbReference type="SUPFAM" id="SSF47413">
    <property type="entry name" value="lambda repressor-like DNA-binding domains"/>
    <property type="match status" value="1"/>
</dbReference>
<gene>
    <name evidence="1" type="ORF">MNBD_GAMMA08-917</name>
</gene>
<reference evidence="1" key="1">
    <citation type="submission" date="2018-06" db="EMBL/GenBank/DDBJ databases">
        <authorList>
            <person name="Zhirakovskaya E."/>
        </authorList>
    </citation>
    <scope>NUCLEOTIDE SEQUENCE</scope>
</reference>
<dbReference type="EMBL" id="UOFH01000351">
    <property type="protein sequence ID" value="VAW66639.1"/>
    <property type="molecule type" value="Genomic_DNA"/>
</dbReference>
<name>A0A3B0XXI2_9ZZZZ</name>
<sequence length="79" mass="8685">MSDEINALIESIVAAGKEQGLNKGEIALRSGMQKNKFGRIMNSDPRLSTLIRLGHAVGLKLTFVAEDEDLNSIINREVF</sequence>
<evidence type="ECO:0000313" key="1">
    <source>
        <dbReference type="EMBL" id="VAW66639.1"/>
    </source>
</evidence>
<evidence type="ECO:0008006" key="2">
    <source>
        <dbReference type="Google" id="ProtNLM"/>
    </source>
</evidence>